<evidence type="ECO:0000313" key="3">
    <source>
        <dbReference type="Proteomes" id="UP001346149"/>
    </source>
</evidence>
<evidence type="ECO:0000313" key="2">
    <source>
        <dbReference type="EMBL" id="KAK4779130.1"/>
    </source>
</evidence>
<feature type="region of interest" description="Disordered" evidence="1">
    <location>
        <begin position="40"/>
        <end position="67"/>
    </location>
</feature>
<feature type="compositionally biased region" description="Basic and acidic residues" evidence="1">
    <location>
        <begin position="54"/>
        <end position="67"/>
    </location>
</feature>
<organism evidence="2 3">
    <name type="scientific">Trapa natans</name>
    <name type="common">Water chestnut</name>
    <dbReference type="NCBI Taxonomy" id="22666"/>
    <lineage>
        <taxon>Eukaryota</taxon>
        <taxon>Viridiplantae</taxon>
        <taxon>Streptophyta</taxon>
        <taxon>Embryophyta</taxon>
        <taxon>Tracheophyta</taxon>
        <taxon>Spermatophyta</taxon>
        <taxon>Magnoliopsida</taxon>
        <taxon>eudicotyledons</taxon>
        <taxon>Gunneridae</taxon>
        <taxon>Pentapetalae</taxon>
        <taxon>rosids</taxon>
        <taxon>malvids</taxon>
        <taxon>Myrtales</taxon>
        <taxon>Lythraceae</taxon>
        <taxon>Trapa</taxon>
    </lineage>
</organism>
<dbReference type="AlphaFoldDB" id="A0AAN7L680"/>
<sequence>MVDVAFKKENKKEIDRIASYLVRKTSNMVEHLDDDICPSHLEQKQIQEPSSAEARSREEKAQKHEVHGCGNIDKRNISQKCEIRDYDILVSAIIKNKDIRPGPGPSKPKMKGYIQIKG</sequence>
<proteinExistence type="predicted"/>
<feature type="region of interest" description="Disordered" evidence="1">
    <location>
        <begin position="97"/>
        <end position="118"/>
    </location>
</feature>
<dbReference type="EMBL" id="JAXQNO010000017">
    <property type="protein sequence ID" value="KAK4779130.1"/>
    <property type="molecule type" value="Genomic_DNA"/>
</dbReference>
<dbReference type="Proteomes" id="UP001346149">
    <property type="component" value="Unassembled WGS sequence"/>
</dbReference>
<protein>
    <submittedName>
        <fullName evidence="2">Uncharacterized protein</fullName>
    </submittedName>
</protein>
<comment type="caution">
    <text evidence="2">The sequence shown here is derived from an EMBL/GenBank/DDBJ whole genome shotgun (WGS) entry which is preliminary data.</text>
</comment>
<reference evidence="2 3" key="1">
    <citation type="journal article" date="2023" name="Hortic Res">
        <title>Pangenome of water caltrop reveals structural variations and asymmetric subgenome divergence after allopolyploidization.</title>
        <authorList>
            <person name="Zhang X."/>
            <person name="Chen Y."/>
            <person name="Wang L."/>
            <person name="Yuan Y."/>
            <person name="Fang M."/>
            <person name="Shi L."/>
            <person name="Lu R."/>
            <person name="Comes H.P."/>
            <person name="Ma Y."/>
            <person name="Chen Y."/>
            <person name="Huang G."/>
            <person name="Zhou Y."/>
            <person name="Zheng Z."/>
            <person name="Qiu Y."/>
        </authorList>
    </citation>
    <scope>NUCLEOTIDE SEQUENCE [LARGE SCALE GENOMIC DNA]</scope>
    <source>
        <strain evidence="2">F231</strain>
    </source>
</reference>
<accession>A0AAN7L680</accession>
<gene>
    <name evidence="2" type="ORF">SAY86_006658</name>
</gene>
<evidence type="ECO:0000256" key="1">
    <source>
        <dbReference type="SAM" id="MobiDB-lite"/>
    </source>
</evidence>
<keyword evidence="3" id="KW-1185">Reference proteome</keyword>
<name>A0AAN7L680_TRANT</name>